<accession>A0A1H0MGT6</accession>
<dbReference type="STRING" id="1090615.SAMN04515671_2011"/>
<dbReference type="InterPro" id="IPR044855">
    <property type="entry name" value="CoA-Trfase_III_dom3_sf"/>
</dbReference>
<dbReference type="Gene3D" id="3.40.50.10540">
    <property type="entry name" value="Crotonobetainyl-coa:carnitine coa-transferase, domain 1"/>
    <property type="match status" value="2"/>
</dbReference>
<dbReference type="InterPro" id="IPR003673">
    <property type="entry name" value="CoA-Trfase_fam_III"/>
</dbReference>
<dbReference type="GO" id="GO:0016740">
    <property type="term" value="F:transferase activity"/>
    <property type="evidence" value="ECO:0007669"/>
    <property type="project" value="UniProtKB-KW"/>
</dbReference>
<evidence type="ECO:0000313" key="1">
    <source>
        <dbReference type="EMBL" id="SDO79643.1"/>
    </source>
</evidence>
<gene>
    <name evidence="1" type="ORF">SAMN04515671_2011</name>
</gene>
<dbReference type="Gene3D" id="3.30.1540.10">
    <property type="entry name" value="formyl-coa transferase, domain 3"/>
    <property type="match status" value="1"/>
</dbReference>
<keyword evidence="1" id="KW-0808">Transferase</keyword>
<dbReference type="AlphaFoldDB" id="A0A1H0MGT6"/>
<proteinExistence type="predicted"/>
<reference evidence="1 2" key="1">
    <citation type="submission" date="2016-10" db="EMBL/GenBank/DDBJ databases">
        <authorList>
            <person name="de Groot N.N."/>
        </authorList>
    </citation>
    <scope>NUCLEOTIDE SEQUENCE [LARGE SCALE GENOMIC DNA]</scope>
    <source>
        <strain evidence="2">P4-7,KCTC 19426,CECT 7604</strain>
    </source>
</reference>
<dbReference type="InterPro" id="IPR023606">
    <property type="entry name" value="CoA-Trfase_III_dom_1_sf"/>
</dbReference>
<dbReference type="OrthoDB" id="9058532at2"/>
<evidence type="ECO:0000313" key="2">
    <source>
        <dbReference type="Proteomes" id="UP000198741"/>
    </source>
</evidence>
<dbReference type="EMBL" id="LT629710">
    <property type="protein sequence ID" value="SDO79643.1"/>
    <property type="molecule type" value="Genomic_DNA"/>
</dbReference>
<sequence>MSWIDRTLLDHVWSAVGGTADLTERVQFDGARGIGSRYPVADLAAATIGAAGLALSEFANPGAQVVVDRALAAGWFGMSFRPDGWSLPDPWDSVAGDYRCADGWVRLHTNDPRHRQVALAVIGVADPARRPAARDHVAQVVRGWGARELERAVVQAGGCAAQLRSPEQWRNHHQGMAVAHDLLSSRVFTDIAAVIPETGPATRPLDGLKVLDLTRVLAGPTATRFLAGFGAQVLRIDPPDREEPALEAEMTIGKRCARMDLRVDRDVLLALLAEADVLIHGYRPGAMDHLGLGERELHGARPGLVEVMLDAYGWSGPWRNRRGFDSLVQMSSGIAFPPDGAPDSVPTPLPVQALDHATGYLAATAALRAMCERRRTGLGSVSRVSLARTAMFLQDFKAHPEQGPVEELTPVRTPEQTFWGPGERLAGPLAVGPARMSWSVPAAPLGSAPPEWLS</sequence>
<name>A0A1H0MGT6_9ACTN</name>
<dbReference type="PANTHER" id="PTHR48228:SF4">
    <property type="entry name" value="BLR3030 PROTEIN"/>
    <property type="match status" value="1"/>
</dbReference>
<dbReference type="RefSeq" id="WP_090475830.1">
    <property type="nucleotide sequence ID" value="NZ_LT629710.1"/>
</dbReference>
<dbReference type="PANTHER" id="PTHR48228">
    <property type="entry name" value="SUCCINYL-COA--D-CITRAMALATE COA-TRANSFERASE"/>
    <property type="match status" value="1"/>
</dbReference>
<dbReference type="Pfam" id="PF02515">
    <property type="entry name" value="CoA_transf_3"/>
    <property type="match status" value="1"/>
</dbReference>
<keyword evidence="2" id="KW-1185">Reference proteome</keyword>
<organism evidence="1 2">
    <name type="scientific">Nakamurella panacisegetis</name>
    <dbReference type="NCBI Taxonomy" id="1090615"/>
    <lineage>
        <taxon>Bacteria</taxon>
        <taxon>Bacillati</taxon>
        <taxon>Actinomycetota</taxon>
        <taxon>Actinomycetes</taxon>
        <taxon>Nakamurellales</taxon>
        <taxon>Nakamurellaceae</taxon>
        <taxon>Nakamurella</taxon>
    </lineage>
</organism>
<dbReference type="Proteomes" id="UP000198741">
    <property type="component" value="Chromosome I"/>
</dbReference>
<protein>
    <submittedName>
        <fullName evidence="1">CoA-transferase family III</fullName>
    </submittedName>
</protein>
<dbReference type="SUPFAM" id="SSF89796">
    <property type="entry name" value="CoA-transferase family III (CaiB/BaiF)"/>
    <property type="match status" value="2"/>
</dbReference>
<dbReference type="InterPro" id="IPR050509">
    <property type="entry name" value="CoA-transferase_III"/>
</dbReference>